<dbReference type="Proteomes" id="UP000824025">
    <property type="component" value="Unassembled WGS sequence"/>
</dbReference>
<dbReference type="InterPro" id="IPR023804">
    <property type="entry name" value="DUF3792_TM"/>
</dbReference>
<evidence type="ECO:0000313" key="2">
    <source>
        <dbReference type="EMBL" id="HIZ09592.1"/>
    </source>
</evidence>
<dbReference type="Pfam" id="PF12670">
    <property type="entry name" value="DUF3792"/>
    <property type="match status" value="1"/>
</dbReference>
<feature type="transmembrane region" description="Helical" evidence="1">
    <location>
        <begin position="96"/>
        <end position="121"/>
    </location>
</feature>
<proteinExistence type="predicted"/>
<protein>
    <submittedName>
        <fullName evidence="2">TIGR04086 family membrane protein</fullName>
    </submittedName>
</protein>
<accession>A0A9D2D6M0</accession>
<dbReference type="EMBL" id="DXCF01000019">
    <property type="protein sequence ID" value="HIZ09592.1"/>
    <property type="molecule type" value="Genomic_DNA"/>
</dbReference>
<keyword evidence="1" id="KW-0472">Membrane</keyword>
<feature type="transmembrane region" description="Helical" evidence="1">
    <location>
        <begin position="70"/>
        <end position="90"/>
    </location>
</feature>
<feature type="transmembrane region" description="Helical" evidence="1">
    <location>
        <begin position="45"/>
        <end position="63"/>
    </location>
</feature>
<dbReference type="NCBIfam" id="TIGR04086">
    <property type="entry name" value="TIGR04086_membr"/>
    <property type="match status" value="1"/>
</dbReference>
<comment type="caution">
    <text evidence="2">The sequence shown here is derived from an EMBL/GenBank/DDBJ whole genome shotgun (WGS) entry which is preliminary data.</text>
</comment>
<sequence>MKGESRAAAEIGKSVCVSAIFTLAAVLVFALVVKLCSLGASVITPVNQIIKMLAVFAGCFLCIRGPRPVVRGLISGVITVAVTFFLFAAIAGELSFGWGILLDLLFGAVAGGISGAISALARKK</sequence>
<evidence type="ECO:0000256" key="1">
    <source>
        <dbReference type="SAM" id="Phobius"/>
    </source>
</evidence>
<evidence type="ECO:0000313" key="3">
    <source>
        <dbReference type="Proteomes" id="UP000824025"/>
    </source>
</evidence>
<dbReference type="AlphaFoldDB" id="A0A9D2D6M0"/>
<feature type="transmembrane region" description="Helical" evidence="1">
    <location>
        <begin position="12"/>
        <end position="33"/>
    </location>
</feature>
<reference evidence="2" key="1">
    <citation type="journal article" date="2021" name="PeerJ">
        <title>Extensive microbial diversity within the chicken gut microbiome revealed by metagenomics and culture.</title>
        <authorList>
            <person name="Gilroy R."/>
            <person name="Ravi A."/>
            <person name="Getino M."/>
            <person name="Pursley I."/>
            <person name="Horton D.L."/>
            <person name="Alikhan N.F."/>
            <person name="Baker D."/>
            <person name="Gharbi K."/>
            <person name="Hall N."/>
            <person name="Watson M."/>
            <person name="Adriaenssens E.M."/>
            <person name="Foster-Nyarko E."/>
            <person name="Jarju S."/>
            <person name="Secka A."/>
            <person name="Antonio M."/>
            <person name="Oren A."/>
            <person name="Chaudhuri R.R."/>
            <person name="La Ragione R."/>
            <person name="Hildebrand F."/>
            <person name="Pallen M.J."/>
        </authorList>
    </citation>
    <scope>NUCLEOTIDE SEQUENCE</scope>
    <source>
        <strain evidence="2">CHK192-19661</strain>
    </source>
</reference>
<reference evidence="2" key="2">
    <citation type="submission" date="2021-04" db="EMBL/GenBank/DDBJ databases">
        <authorList>
            <person name="Gilroy R."/>
        </authorList>
    </citation>
    <scope>NUCLEOTIDE SEQUENCE</scope>
    <source>
        <strain evidence="2">CHK192-19661</strain>
    </source>
</reference>
<keyword evidence="1" id="KW-0812">Transmembrane</keyword>
<keyword evidence="1" id="KW-1133">Transmembrane helix</keyword>
<organism evidence="2 3">
    <name type="scientific">Candidatus Borkfalkia avicola</name>
    <dbReference type="NCBI Taxonomy" id="2838503"/>
    <lineage>
        <taxon>Bacteria</taxon>
        <taxon>Bacillati</taxon>
        <taxon>Bacillota</taxon>
        <taxon>Clostridia</taxon>
        <taxon>Christensenellales</taxon>
        <taxon>Christensenellaceae</taxon>
        <taxon>Candidatus Borkfalkia</taxon>
    </lineage>
</organism>
<gene>
    <name evidence="2" type="ORF">H9726_03800</name>
</gene>
<name>A0A9D2D6M0_9FIRM</name>